<comment type="pathway">
    <text evidence="1">Protein modification; peptidyl-diphthamide biosynthesis.</text>
</comment>
<dbReference type="Proteomes" id="UP000019132">
    <property type="component" value="Unassembled WGS sequence"/>
</dbReference>
<dbReference type="GO" id="GO:0005524">
    <property type="term" value="F:ATP binding"/>
    <property type="evidence" value="ECO:0007669"/>
    <property type="project" value="UniProtKB-KW"/>
</dbReference>
<dbReference type="eggNOG" id="KOG2317">
    <property type="taxonomic scope" value="Eukaryota"/>
</dbReference>
<sequence>MKVVALVSGGKDSCYAMMECVRYGHDIACLAHLHPPLELAPEDTEIDSFMYQSVGHNVVALIAESMELPLVTQTITGTAIKQDIDYHVTTDGDEVEDLYRLLKKVLADYPEVEAVCTGAIFSSYQRNRVENVCSRLGLTSLGYLWRREQEDLLDDMIESGIEAILVKVASIGLTPRKHLGKTIEELQQDFLALQEKYQLNVCGEGGEYETLTLDCPLFKMRIVIDSSRVVLHSDDYFAPVAFLVIEKCHLEDKEPASPSKLAPRLPISSFVPDLTRSVQEKLQKSGTTSAIALAQTTQADRAFLPAHHQFRNLFHLSGFMCSNSASLTLEQEIKEIFDHAKDTLAKESMTLEDVCFVHLYVQDMNQFGQINAEYCKYFGAHMPPSRSCVEVGSLPARVLMDCIGIRGSGESKLRQSSRVTRDVLHVKSISTWAPNCIGPYSQANILHKSLILLAGQVSFLPQTMEIVGTDHFAQAKQCYRNAGKVLESLESNLRHICSAVVYTTAMDASRSTVTDLTQVCRAQMVSNAGLKDRFEDVVDSDESDDEVDKDQERVALVTKAPLLVIQVSHLPRHALVEVELQAFCHRVLKHLSPVSSAFNLNNQSESSGWEFECQTSIIPRAVSLIVCTATLSSPSKQ</sequence>
<dbReference type="PANTHER" id="PTHR12196:SF2">
    <property type="entry name" value="DIPHTHINE--AMMONIA LIGASE"/>
    <property type="match status" value="1"/>
</dbReference>
<organism evidence="11 12">
    <name type="scientific">Globisporangium ultimum (strain ATCC 200006 / CBS 805.95 / DAOM BR144)</name>
    <name type="common">Pythium ultimum</name>
    <dbReference type="NCBI Taxonomy" id="431595"/>
    <lineage>
        <taxon>Eukaryota</taxon>
        <taxon>Sar</taxon>
        <taxon>Stramenopiles</taxon>
        <taxon>Oomycota</taxon>
        <taxon>Peronosporomycetes</taxon>
        <taxon>Pythiales</taxon>
        <taxon>Pythiaceae</taxon>
        <taxon>Globisporangium</taxon>
    </lineage>
</organism>
<dbReference type="PANTHER" id="PTHR12196">
    <property type="entry name" value="DOMAIN OF UNKNOWN FUNCTION 71 DUF71 -CONTAINING PROTEIN"/>
    <property type="match status" value="1"/>
</dbReference>
<evidence type="ECO:0000256" key="2">
    <source>
        <dbReference type="ARBA" id="ARBA00012089"/>
    </source>
</evidence>
<keyword evidence="12" id="KW-1185">Reference proteome</keyword>
<keyword evidence="6" id="KW-0067">ATP-binding</keyword>
<evidence type="ECO:0000256" key="1">
    <source>
        <dbReference type="ARBA" id="ARBA00005156"/>
    </source>
</evidence>
<dbReference type="GO" id="GO:0017178">
    <property type="term" value="F:diphthine-ammonia ligase activity"/>
    <property type="evidence" value="ECO:0007669"/>
    <property type="project" value="UniProtKB-EC"/>
</dbReference>
<dbReference type="Gene3D" id="3.40.50.620">
    <property type="entry name" value="HUPs"/>
    <property type="match status" value="1"/>
</dbReference>
<dbReference type="FunFam" id="3.40.50.620:FF:000194">
    <property type="entry name" value="Diphthine--ammonia ligase"/>
    <property type="match status" value="1"/>
</dbReference>
<dbReference type="SUPFAM" id="SSF52402">
    <property type="entry name" value="Adenine nucleotide alpha hydrolases-like"/>
    <property type="match status" value="1"/>
</dbReference>
<accession>K3WAR1</accession>
<dbReference type="CDD" id="cd01994">
    <property type="entry name" value="AANH_PF0828-like"/>
    <property type="match status" value="1"/>
</dbReference>
<evidence type="ECO:0000256" key="5">
    <source>
        <dbReference type="ARBA" id="ARBA00022741"/>
    </source>
</evidence>
<dbReference type="AlphaFoldDB" id="K3WAR1"/>
<reference evidence="11" key="3">
    <citation type="submission" date="2015-02" db="UniProtKB">
        <authorList>
            <consortium name="EnsemblProtists"/>
        </authorList>
    </citation>
    <scope>IDENTIFICATION</scope>
    <source>
        <strain evidence="11">DAOM BR144</strain>
    </source>
</reference>
<evidence type="ECO:0000313" key="11">
    <source>
        <dbReference type="EnsemblProtists" id="PYU1_T002052"/>
    </source>
</evidence>
<dbReference type="InterPro" id="IPR006175">
    <property type="entry name" value="YjgF/YER057c/UK114"/>
</dbReference>
<dbReference type="EMBL" id="GL376634">
    <property type="status" value="NOT_ANNOTATED_CDS"/>
    <property type="molecule type" value="Genomic_DNA"/>
</dbReference>
<proteinExistence type="predicted"/>
<dbReference type="STRING" id="431595.K3WAR1"/>
<name>K3WAR1_GLOUD</name>
<dbReference type="SUPFAM" id="SSF55298">
    <property type="entry name" value="YjgF-like"/>
    <property type="match status" value="2"/>
</dbReference>
<evidence type="ECO:0000256" key="7">
    <source>
        <dbReference type="ARBA" id="ARBA00029814"/>
    </source>
</evidence>
<reference evidence="12" key="1">
    <citation type="journal article" date="2010" name="Genome Biol.">
        <title>Genome sequence of the necrotrophic plant pathogen Pythium ultimum reveals original pathogenicity mechanisms and effector repertoire.</title>
        <authorList>
            <person name="Levesque C.A."/>
            <person name="Brouwer H."/>
            <person name="Cano L."/>
            <person name="Hamilton J.P."/>
            <person name="Holt C."/>
            <person name="Huitema E."/>
            <person name="Raffaele S."/>
            <person name="Robideau G.P."/>
            <person name="Thines M."/>
            <person name="Win J."/>
            <person name="Zerillo M.M."/>
            <person name="Beakes G.W."/>
            <person name="Boore J.L."/>
            <person name="Busam D."/>
            <person name="Dumas B."/>
            <person name="Ferriera S."/>
            <person name="Fuerstenberg S.I."/>
            <person name="Gachon C.M."/>
            <person name="Gaulin E."/>
            <person name="Govers F."/>
            <person name="Grenville-Briggs L."/>
            <person name="Horner N."/>
            <person name="Hostetler J."/>
            <person name="Jiang R.H."/>
            <person name="Johnson J."/>
            <person name="Krajaejun T."/>
            <person name="Lin H."/>
            <person name="Meijer H.J."/>
            <person name="Moore B."/>
            <person name="Morris P."/>
            <person name="Phuntmart V."/>
            <person name="Puiu D."/>
            <person name="Shetty J."/>
            <person name="Stajich J.E."/>
            <person name="Tripathy S."/>
            <person name="Wawra S."/>
            <person name="van West P."/>
            <person name="Whitty B.R."/>
            <person name="Coutinho P.M."/>
            <person name="Henrissat B."/>
            <person name="Martin F."/>
            <person name="Thomas P.D."/>
            <person name="Tyler B.M."/>
            <person name="De Vries R.P."/>
            <person name="Kamoun S."/>
            <person name="Yandell M."/>
            <person name="Tisserat N."/>
            <person name="Buell C.R."/>
        </authorList>
    </citation>
    <scope>NUCLEOTIDE SEQUENCE</scope>
    <source>
        <strain evidence="12">DAOM:BR144</strain>
    </source>
</reference>
<dbReference type="CDD" id="cd06155">
    <property type="entry name" value="eu_AANH_C_1"/>
    <property type="match status" value="1"/>
</dbReference>
<dbReference type="Pfam" id="PF01902">
    <property type="entry name" value="Diphthami_syn_2"/>
    <property type="match status" value="1"/>
</dbReference>
<dbReference type="GO" id="GO:0017183">
    <property type="term" value="P:protein histidyl modification to diphthamide"/>
    <property type="evidence" value="ECO:0007669"/>
    <property type="project" value="TreeGrafter"/>
</dbReference>
<keyword evidence="5" id="KW-0547">Nucleotide-binding</keyword>
<evidence type="ECO:0000256" key="3">
    <source>
        <dbReference type="ARBA" id="ARBA00018426"/>
    </source>
</evidence>
<evidence type="ECO:0000256" key="6">
    <source>
        <dbReference type="ARBA" id="ARBA00022840"/>
    </source>
</evidence>
<dbReference type="InParanoid" id="K3WAR1"/>
<evidence type="ECO:0000256" key="8">
    <source>
        <dbReference type="ARBA" id="ARBA00031552"/>
    </source>
</evidence>
<dbReference type="Gene3D" id="3.90.1490.10">
    <property type="entry name" value="putative n-type atp pyrophosphatase, domain 2"/>
    <property type="match status" value="1"/>
</dbReference>
<dbReference type="InterPro" id="IPR030662">
    <property type="entry name" value="DPH6/MJ0570"/>
</dbReference>
<dbReference type="EnsemblProtists" id="PYU1_T002052">
    <property type="protein sequence ID" value="PYU1_T002052"/>
    <property type="gene ID" value="PYU1_G002050"/>
</dbReference>
<dbReference type="Gene3D" id="3.30.1330.40">
    <property type="entry name" value="RutC-like"/>
    <property type="match status" value="2"/>
</dbReference>
<evidence type="ECO:0000259" key="10">
    <source>
        <dbReference type="Pfam" id="PF01902"/>
    </source>
</evidence>
<reference evidence="12" key="2">
    <citation type="submission" date="2010-04" db="EMBL/GenBank/DDBJ databases">
        <authorList>
            <person name="Buell R."/>
            <person name="Hamilton J."/>
            <person name="Hostetler J."/>
        </authorList>
    </citation>
    <scope>NUCLEOTIDE SEQUENCE [LARGE SCALE GENOMIC DNA]</scope>
    <source>
        <strain evidence="12">DAOM:BR144</strain>
    </source>
</reference>
<evidence type="ECO:0000313" key="12">
    <source>
        <dbReference type="Proteomes" id="UP000019132"/>
    </source>
</evidence>
<dbReference type="HOGENOM" id="CLU_010289_2_1_1"/>
<dbReference type="FunFam" id="3.90.1490.10:FF:000001">
    <property type="entry name" value="Diphthine--ammonia ligase"/>
    <property type="match status" value="1"/>
</dbReference>
<dbReference type="Pfam" id="PF01042">
    <property type="entry name" value="Ribonuc_L-PSP"/>
    <property type="match status" value="2"/>
</dbReference>
<comment type="catalytic activity">
    <reaction evidence="9">
        <text>diphthine-[translation elongation factor 2] + NH4(+) + ATP = diphthamide-[translation elongation factor 2] + AMP + diphosphate + H(+)</text>
        <dbReference type="Rhea" id="RHEA:19753"/>
        <dbReference type="Rhea" id="RHEA-COMP:10172"/>
        <dbReference type="Rhea" id="RHEA-COMP:10174"/>
        <dbReference type="ChEBI" id="CHEBI:15378"/>
        <dbReference type="ChEBI" id="CHEBI:16692"/>
        <dbReference type="ChEBI" id="CHEBI:28938"/>
        <dbReference type="ChEBI" id="CHEBI:30616"/>
        <dbReference type="ChEBI" id="CHEBI:33019"/>
        <dbReference type="ChEBI" id="CHEBI:82696"/>
        <dbReference type="ChEBI" id="CHEBI:456215"/>
        <dbReference type="EC" id="6.3.1.14"/>
    </reaction>
</comment>
<dbReference type="NCBIfam" id="TIGR00290">
    <property type="entry name" value="MJ0570_dom"/>
    <property type="match status" value="1"/>
</dbReference>
<dbReference type="OMA" id="HCRLAQS"/>
<dbReference type="InterPro" id="IPR014729">
    <property type="entry name" value="Rossmann-like_a/b/a_fold"/>
</dbReference>
<dbReference type="InterPro" id="IPR002761">
    <property type="entry name" value="Diphthami_syn_dom"/>
</dbReference>
<dbReference type="VEuPathDB" id="FungiDB:PYU1_G002050"/>
<feature type="domain" description="Diphthamide synthase" evidence="10">
    <location>
        <begin position="1"/>
        <end position="238"/>
    </location>
</feature>
<evidence type="ECO:0000256" key="4">
    <source>
        <dbReference type="ARBA" id="ARBA00022598"/>
    </source>
</evidence>
<dbReference type="eggNOG" id="KOG2316">
    <property type="taxonomic scope" value="Eukaryota"/>
</dbReference>
<evidence type="ECO:0000256" key="9">
    <source>
        <dbReference type="ARBA" id="ARBA00048108"/>
    </source>
</evidence>
<dbReference type="InterPro" id="IPR035959">
    <property type="entry name" value="RutC-like_sf"/>
</dbReference>
<dbReference type="EC" id="6.3.1.14" evidence="2"/>
<keyword evidence="4" id="KW-0436">Ligase</keyword>
<protein>
    <recommendedName>
        <fullName evidence="3">Diphthine--ammonia ligase</fullName>
        <ecNumber evidence="2">6.3.1.14</ecNumber>
    </recommendedName>
    <alternativeName>
        <fullName evidence="7">Diphthamide synthase</fullName>
    </alternativeName>
    <alternativeName>
        <fullName evidence="8">Diphthamide synthetase</fullName>
    </alternativeName>
</protein>